<dbReference type="PROSITE" id="PS50041">
    <property type="entry name" value="C_TYPE_LECTIN_2"/>
    <property type="match status" value="1"/>
</dbReference>
<dbReference type="AlphaFoldDB" id="A0A914UI50"/>
<feature type="chain" id="PRO_5037686716" evidence="1">
    <location>
        <begin position="25"/>
        <end position="265"/>
    </location>
</feature>
<dbReference type="SUPFAM" id="SSF56436">
    <property type="entry name" value="C-type lectin-like"/>
    <property type="match status" value="1"/>
</dbReference>
<dbReference type="InterPro" id="IPR001304">
    <property type="entry name" value="C-type_lectin-like"/>
</dbReference>
<name>A0A914UI50_9BILA</name>
<feature type="domain" description="C-type lectin" evidence="2">
    <location>
        <begin position="41"/>
        <end position="169"/>
    </location>
</feature>
<keyword evidence="1" id="KW-0732">Signal</keyword>
<proteinExistence type="predicted"/>
<evidence type="ECO:0000256" key="1">
    <source>
        <dbReference type="SAM" id="SignalP"/>
    </source>
</evidence>
<dbReference type="InterPro" id="IPR016186">
    <property type="entry name" value="C-type_lectin-like/link_sf"/>
</dbReference>
<reference evidence="4" key="1">
    <citation type="submission" date="2022-11" db="UniProtKB">
        <authorList>
            <consortium name="WormBaseParasite"/>
        </authorList>
    </citation>
    <scope>IDENTIFICATION</scope>
</reference>
<protein>
    <submittedName>
        <fullName evidence="4">C-type lectin domain-containing protein</fullName>
    </submittedName>
</protein>
<sequence length="265" mass="29467">MAAHIKTLLLVLFSITVPIRITSATALSTWCASKGTQAWYLGQSCYTLTTDAKSYVDNANTACTERVNGGVAMLSTTDIIKSVCTNLLSKSSNTLWFIAFVQILQSDHAGKNDDWFWVDSKNNTYGRCPDATWASGEPDDQPPKVDGLDHNYENCVVIEKTGIMRDTGCTGSFFPAICQYREPSFDYQTKNIGYKVKSTSTALISGKVEISVETTEWCAIMCKTYITCRAFSINKSLITCTLLFKYDLSEADFEPNPDYETYGLY</sequence>
<dbReference type="Proteomes" id="UP000887566">
    <property type="component" value="Unplaced"/>
</dbReference>
<evidence type="ECO:0000259" key="2">
    <source>
        <dbReference type="PROSITE" id="PS50041"/>
    </source>
</evidence>
<feature type="signal peptide" evidence="1">
    <location>
        <begin position="1"/>
        <end position="24"/>
    </location>
</feature>
<dbReference type="WBParaSite" id="PSAMB.scaffold1022size36985.g10309.t1">
    <property type="protein sequence ID" value="PSAMB.scaffold1022size36985.g10309.t1"/>
    <property type="gene ID" value="PSAMB.scaffold1022size36985.g10309"/>
</dbReference>
<keyword evidence="3" id="KW-1185">Reference proteome</keyword>
<organism evidence="3 4">
    <name type="scientific">Plectus sambesii</name>
    <dbReference type="NCBI Taxonomy" id="2011161"/>
    <lineage>
        <taxon>Eukaryota</taxon>
        <taxon>Metazoa</taxon>
        <taxon>Ecdysozoa</taxon>
        <taxon>Nematoda</taxon>
        <taxon>Chromadorea</taxon>
        <taxon>Plectida</taxon>
        <taxon>Plectina</taxon>
        <taxon>Plectoidea</taxon>
        <taxon>Plectidae</taxon>
        <taxon>Plectus</taxon>
    </lineage>
</organism>
<dbReference type="Gene3D" id="3.10.100.10">
    <property type="entry name" value="Mannose-Binding Protein A, subunit A"/>
    <property type="match status" value="1"/>
</dbReference>
<accession>A0A914UI50</accession>
<evidence type="ECO:0000313" key="3">
    <source>
        <dbReference type="Proteomes" id="UP000887566"/>
    </source>
</evidence>
<evidence type="ECO:0000313" key="4">
    <source>
        <dbReference type="WBParaSite" id="PSAMB.scaffold1022size36985.g10309.t1"/>
    </source>
</evidence>
<dbReference type="InterPro" id="IPR016187">
    <property type="entry name" value="CTDL_fold"/>
</dbReference>